<dbReference type="InterPro" id="IPR045562">
    <property type="entry name" value="RecG_dom3_C"/>
</dbReference>
<dbReference type="CDD" id="cd04488">
    <property type="entry name" value="RecG_wedge_OBF"/>
    <property type="match status" value="1"/>
</dbReference>
<dbReference type="RefSeq" id="WP_285673483.1">
    <property type="nucleotide sequence ID" value="NZ_BSYI01000036.1"/>
</dbReference>
<protein>
    <recommendedName>
        <fullName evidence="8">Probable DNA 3'-5' helicase RecG</fullName>
    </recommendedName>
</protein>
<keyword evidence="4 11" id="KW-0347">Helicase</keyword>
<dbReference type="CDD" id="cd17992">
    <property type="entry name" value="DEXHc_RecG"/>
    <property type="match status" value="1"/>
</dbReference>
<dbReference type="Proteomes" id="UP001239909">
    <property type="component" value="Unassembled WGS sequence"/>
</dbReference>
<accession>A0ABQ6LML4</accession>
<dbReference type="InterPro" id="IPR027417">
    <property type="entry name" value="P-loop_NTPase"/>
</dbReference>
<evidence type="ECO:0000256" key="3">
    <source>
        <dbReference type="ARBA" id="ARBA00022801"/>
    </source>
</evidence>
<evidence type="ECO:0000256" key="1">
    <source>
        <dbReference type="ARBA" id="ARBA00022741"/>
    </source>
</evidence>
<keyword evidence="2" id="KW-0227">DNA damage</keyword>
<keyword evidence="7" id="KW-0234">DNA repair</keyword>
<keyword evidence="6" id="KW-0238">DNA-binding</keyword>
<keyword evidence="12" id="KW-1185">Reference proteome</keyword>
<comment type="caution">
    <text evidence="11">The sequence shown here is derived from an EMBL/GenBank/DDBJ whole genome shotgun (WGS) entry which is preliminary data.</text>
</comment>
<evidence type="ECO:0000313" key="11">
    <source>
        <dbReference type="EMBL" id="GMG84435.1"/>
    </source>
</evidence>
<dbReference type="Pfam" id="PF17191">
    <property type="entry name" value="RecG_wedge"/>
    <property type="match status" value="1"/>
</dbReference>
<evidence type="ECO:0000256" key="5">
    <source>
        <dbReference type="ARBA" id="ARBA00022840"/>
    </source>
</evidence>
<keyword evidence="3" id="KW-0378">Hydrolase</keyword>
<dbReference type="InterPro" id="IPR047112">
    <property type="entry name" value="RecG/Mfd"/>
</dbReference>
<dbReference type="NCBIfam" id="NF008168">
    <property type="entry name" value="PRK10917.2-2"/>
    <property type="match status" value="1"/>
</dbReference>
<dbReference type="Pfam" id="PF00271">
    <property type="entry name" value="Helicase_C"/>
    <property type="match status" value="1"/>
</dbReference>
<evidence type="ECO:0000259" key="9">
    <source>
        <dbReference type="PROSITE" id="PS51192"/>
    </source>
</evidence>
<dbReference type="NCBIfam" id="NF008164">
    <property type="entry name" value="PRK10917.1-2"/>
    <property type="match status" value="1"/>
</dbReference>
<evidence type="ECO:0000313" key="12">
    <source>
        <dbReference type="Proteomes" id="UP001239909"/>
    </source>
</evidence>
<dbReference type="PANTHER" id="PTHR47964">
    <property type="entry name" value="ATP-DEPENDENT DNA HELICASE HOMOLOG RECG, CHLOROPLASTIC"/>
    <property type="match status" value="1"/>
</dbReference>
<keyword evidence="5" id="KW-0067">ATP-binding</keyword>
<keyword evidence="1" id="KW-0547">Nucleotide-binding</keyword>
<evidence type="ECO:0000256" key="7">
    <source>
        <dbReference type="ARBA" id="ARBA00023204"/>
    </source>
</evidence>
<dbReference type="PROSITE" id="PS51192">
    <property type="entry name" value="HELICASE_ATP_BIND_1"/>
    <property type="match status" value="1"/>
</dbReference>
<evidence type="ECO:0000256" key="8">
    <source>
        <dbReference type="ARBA" id="ARBA00049819"/>
    </source>
</evidence>
<evidence type="ECO:0000259" key="10">
    <source>
        <dbReference type="PROSITE" id="PS51194"/>
    </source>
</evidence>
<dbReference type="Pfam" id="PF00270">
    <property type="entry name" value="DEAD"/>
    <property type="match status" value="1"/>
</dbReference>
<feature type="domain" description="Helicase C-terminal" evidence="10">
    <location>
        <begin position="463"/>
        <end position="619"/>
    </location>
</feature>
<dbReference type="SUPFAM" id="SSF52540">
    <property type="entry name" value="P-loop containing nucleoside triphosphate hydrolases"/>
    <property type="match status" value="2"/>
</dbReference>
<gene>
    <name evidence="11" type="primary">recG</name>
    <name evidence="11" type="ORF">LNKW23_36510</name>
</gene>
<proteinExistence type="predicted"/>
<evidence type="ECO:0000256" key="6">
    <source>
        <dbReference type="ARBA" id="ARBA00023125"/>
    </source>
</evidence>
<dbReference type="GO" id="GO:0004386">
    <property type="term" value="F:helicase activity"/>
    <property type="evidence" value="ECO:0007669"/>
    <property type="project" value="UniProtKB-KW"/>
</dbReference>
<organism evidence="11 12">
    <name type="scientific">Paralimibaculum aggregatum</name>
    <dbReference type="NCBI Taxonomy" id="3036245"/>
    <lineage>
        <taxon>Bacteria</taxon>
        <taxon>Pseudomonadati</taxon>
        <taxon>Pseudomonadota</taxon>
        <taxon>Alphaproteobacteria</taxon>
        <taxon>Rhodobacterales</taxon>
        <taxon>Paracoccaceae</taxon>
        <taxon>Paralimibaculum</taxon>
    </lineage>
</organism>
<dbReference type="InterPro" id="IPR014001">
    <property type="entry name" value="Helicase_ATP-bd"/>
</dbReference>
<name>A0ABQ6LML4_9RHOB</name>
<dbReference type="Gene3D" id="2.40.50.140">
    <property type="entry name" value="Nucleic acid-binding proteins"/>
    <property type="match status" value="1"/>
</dbReference>
<dbReference type="SMART" id="SM00490">
    <property type="entry name" value="HELICc"/>
    <property type="match status" value="1"/>
</dbReference>
<sequence length="693" mass="74694">MSRPEILFPLFASVETLSGVGPKTARLLEKIGVAQLRDLLLLAPERYTDRRLRESLADAEPKEVVTIAVTIGEHRPARARNRPYRVVAACPGGGLEIVHFKTNSEWMRRLYPEGAELVLSGRVELFDGRWQMPHPEHVLSPEEAAGLPPFEPVYPLTQGLTQRMVAKAVEGARAALPALPEWLDPAFLAERGWPDFAAALAGIHAPGGPRAAEAPRARLAYDELLSHQLALQLARASMRRGRGRASTGEGHLLARAAAAFGHPPTGAQARARDEILADMAAPERMLRLLQGDVGSGKTWVAAMALLRAVEAGGQGALMAPTEILARQHAHGLAPLAEAAGVHLSLMTGRDRAAERREVREAVAQGRAQIVVGTHALLQPDVAFADLRLVVIDEQHRFGVRQRMELTDKAPAGCDVLFMSATPIPRTLALAGYGDLDISLLDEKPPGRQPVETRLVSQERYGEVVARLAAALERGAQAFWVCPAVEDSDEVPLISAEARHEALARELGAERVALVHGQMAPEEKDAAMAAFQEGRARVLVATTVIEVGVDVPAASIMVVEQADQFGLAQLHQLRGRVGRGAAKSSCLLLYAPGIGETATARLQVMRETEDGFRIAEEDLRLRGAGDVLGLAQSGLPKFRVADLEADAGLMARARDEARLALHTDPELAGERGKALKILLYLMGRDQSVRLLKSG</sequence>
<evidence type="ECO:0000256" key="4">
    <source>
        <dbReference type="ARBA" id="ARBA00022806"/>
    </source>
</evidence>
<reference evidence="11 12" key="1">
    <citation type="submission" date="2023-04" db="EMBL/GenBank/DDBJ databases">
        <title>Marinoamorphus aggregata gen. nov., sp. Nov., isolate from tissue of brittle star Ophioplocus japonicus.</title>
        <authorList>
            <person name="Kawano K."/>
            <person name="Sawayama S."/>
            <person name="Nakagawa S."/>
        </authorList>
    </citation>
    <scope>NUCLEOTIDE SEQUENCE [LARGE SCALE GENOMIC DNA]</scope>
    <source>
        <strain evidence="11 12">NKW23</strain>
    </source>
</reference>
<dbReference type="InterPro" id="IPR001650">
    <property type="entry name" value="Helicase_C-like"/>
</dbReference>
<dbReference type="Pfam" id="PF19833">
    <property type="entry name" value="RecG_dom3_C"/>
    <property type="match status" value="1"/>
</dbReference>
<dbReference type="Gene3D" id="3.40.50.300">
    <property type="entry name" value="P-loop containing nucleotide triphosphate hydrolases"/>
    <property type="match status" value="2"/>
</dbReference>
<dbReference type="SMART" id="SM00487">
    <property type="entry name" value="DEXDc"/>
    <property type="match status" value="1"/>
</dbReference>
<feature type="domain" description="Helicase ATP-binding" evidence="9">
    <location>
        <begin position="278"/>
        <end position="440"/>
    </location>
</feature>
<dbReference type="InterPro" id="IPR012340">
    <property type="entry name" value="NA-bd_OB-fold"/>
</dbReference>
<dbReference type="PROSITE" id="PS51194">
    <property type="entry name" value="HELICASE_CTER"/>
    <property type="match status" value="1"/>
</dbReference>
<dbReference type="InterPro" id="IPR011545">
    <property type="entry name" value="DEAD/DEAH_box_helicase_dom"/>
</dbReference>
<dbReference type="PANTHER" id="PTHR47964:SF1">
    <property type="entry name" value="ATP-DEPENDENT DNA HELICASE HOMOLOG RECG, CHLOROPLASTIC"/>
    <property type="match status" value="1"/>
</dbReference>
<dbReference type="EMBL" id="BSYI01000036">
    <property type="protein sequence ID" value="GMG84435.1"/>
    <property type="molecule type" value="Genomic_DNA"/>
</dbReference>
<dbReference type="InterPro" id="IPR033454">
    <property type="entry name" value="RecG_wedge"/>
</dbReference>
<evidence type="ECO:0000256" key="2">
    <source>
        <dbReference type="ARBA" id="ARBA00022763"/>
    </source>
</evidence>
<dbReference type="SUPFAM" id="SSF50249">
    <property type="entry name" value="Nucleic acid-binding proteins"/>
    <property type="match status" value="1"/>
</dbReference>